<protein>
    <submittedName>
        <fullName evidence="2">Uncharacterized protein</fullName>
    </submittedName>
</protein>
<proteinExistence type="predicted"/>
<name>A0ABP9NWL7_9PSEU</name>
<keyword evidence="3" id="KW-1185">Reference proteome</keyword>
<dbReference type="EMBL" id="BAABJO010000028">
    <property type="protein sequence ID" value="GAA5133973.1"/>
    <property type="molecule type" value="Genomic_DNA"/>
</dbReference>
<organism evidence="2 3">
    <name type="scientific">Pseudonocardia adelaidensis</name>
    <dbReference type="NCBI Taxonomy" id="648754"/>
    <lineage>
        <taxon>Bacteria</taxon>
        <taxon>Bacillati</taxon>
        <taxon>Actinomycetota</taxon>
        <taxon>Actinomycetes</taxon>
        <taxon>Pseudonocardiales</taxon>
        <taxon>Pseudonocardiaceae</taxon>
        <taxon>Pseudonocardia</taxon>
    </lineage>
</organism>
<reference evidence="3" key="1">
    <citation type="journal article" date="2019" name="Int. J. Syst. Evol. Microbiol.">
        <title>The Global Catalogue of Microorganisms (GCM) 10K type strain sequencing project: providing services to taxonomists for standard genome sequencing and annotation.</title>
        <authorList>
            <consortium name="The Broad Institute Genomics Platform"/>
            <consortium name="The Broad Institute Genome Sequencing Center for Infectious Disease"/>
            <person name="Wu L."/>
            <person name="Ma J."/>
        </authorList>
    </citation>
    <scope>NUCLEOTIDE SEQUENCE [LARGE SCALE GENOMIC DNA]</scope>
    <source>
        <strain evidence="3">JCM 18302</strain>
    </source>
</reference>
<evidence type="ECO:0000313" key="2">
    <source>
        <dbReference type="EMBL" id="GAA5133973.1"/>
    </source>
</evidence>
<dbReference type="Proteomes" id="UP001500804">
    <property type="component" value="Unassembled WGS sequence"/>
</dbReference>
<evidence type="ECO:0000313" key="3">
    <source>
        <dbReference type="Proteomes" id="UP001500804"/>
    </source>
</evidence>
<feature type="region of interest" description="Disordered" evidence="1">
    <location>
        <begin position="158"/>
        <end position="180"/>
    </location>
</feature>
<sequence length="231" mass="25018">MAARPLRLRDQRRDLRAERLQGLVQRRCRAVRGSYGGEGGEQLCLCGVTPVGVEAEADVLVHPDGGRPRGPPHLLHRRLPNTGHLLEPVIGRVQDIGDRAIAGLLERPEPNTPTSDLLERVDRHLAQPCGDVVSVHDLDLVPGAVAEHLRRGEQRRCPFGELTDGSDRRPGRGADLAPSGVPLIHRSHPVVIGTLIGGGEEIVNERRAGSEVGARAVPTMRRAARTCGFSR</sequence>
<dbReference type="RefSeq" id="WP_345609731.1">
    <property type="nucleotide sequence ID" value="NZ_BAABJO010000028.1"/>
</dbReference>
<comment type="caution">
    <text evidence="2">The sequence shown here is derived from an EMBL/GenBank/DDBJ whole genome shotgun (WGS) entry which is preliminary data.</text>
</comment>
<accession>A0ABP9NWL7</accession>
<evidence type="ECO:0000256" key="1">
    <source>
        <dbReference type="SAM" id="MobiDB-lite"/>
    </source>
</evidence>
<gene>
    <name evidence="2" type="ORF">GCM10023320_61020</name>
</gene>